<dbReference type="AlphaFoldDB" id="A0AAF0T922"/>
<dbReference type="EMBL" id="CP133612">
    <property type="protein sequence ID" value="WMV09726.1"/>
    <property type="molecule type" value="Genomic_DNA"/>
</dbReference>
<proteinExistence type="predicted"/>
<organism evidence="1 2">
    <name type="scientific">Solanum verrucosum</name>
    <dbReference type="NCBI Taxonomy" id="315347"/>
    <lineage>
        <taxon>Eukaryota</taxon>
        <taxon>Viridiplantae</taxon>
        <taxon>Streptophyta</taxon>
        <taxon>Embryophyta</taxon>
        <taxon>Tracheophyta</taxon>
        <taxon>Spermatophyta</taxon>
        <taxon>Magnoliopsida</taxon>
        <taxon>eudicotyledons</taxon>
        <taxon>Gunneridae</taxon>
        <taxon>Pentapetalae</taxon>
        <taxon>asterids</taxon>
        <taxon>lamiids</taxon>
        <taxon>Solanales</taxon>
        <taxon>Solanaceae</taxon>
        <taxon>Solanoideae</taxon>
        <taxon>Solaneae</taxon>
        <taxon>Solanum</taxon>
    </lineage>
</organism>
<sequence>TLAKCRPNSGELFTDLSLSTTTSQPEDSNYRSNYRSVATSSGFETSLEMLLRTNSRVETIPK</sequence>
<evidence type="ECO:0000313" key="2">
    <source>
        <dbReference type="Proteomes" id="UP001234989"/>
    </source>
</evidence>
<protein>
    <submittedName>
        <fullName evidence="1">Uncharacterized protein</fullName>
    </submittedName>
</protein>
<reference evidence="1" key="1">
    <citation type="submission" date="2023-08" db="EMBL/GenBank/DDBJ databases">
        <title>A de novo genome assembly of Solanum verrucosum Schlechtendal, a Mexican diploid species geographically isolated from the other diploid A-genome species in potato relatives.</title>
        <authorList>
            <person name="Hosaka K."/>
        </authorList>
    </citation>
    <scope>NUCLEOTIDE SEQUENCE</scope>
    <source>
        <tissue evidence="1">Young leaves</tissue>
    </source>
</reference>
<name>A0AAF0T922_SOLVR</name>
<dbReference type="Proteomes" id="UP001234989">
    <property type="component" value="Chromosome 1"/>
</dbReference>
<feature type="non-terminal residue" evidence="1">
    <location>
        <position position="1"/>
    </location>
</feature>
<keyword evidence="2" id="KW-1185">Reference proteome</keyword>
<evidence type="ECO:0000313" key="1">
    <source>
        <dbReference type="EMBL" id="WMV09726.1"/>
    </source>
</evidence>
<gene>
    <name evidence="1" type="ORF">MTR67_003111</name>
</gene>
<accession>A0AAF0T922</accession>